<evidence type="ECO:0008006" key="5">
    <source>
        <dbReference type="Google" id="ProtNLM"/>
    </source>
</evidence>
<organism evidence="3 4">
    <name type="scientific">Heterobasidion irregulare (strain TC 32-1)</name>
    <dbReference type="NCBI Taxonomy" id="747525"/>
    <lineage>
        <taxon>Eukaryota</taxon>
        <taxon>Fungi</taxon>
        <taxon>Dikarya</taxon>
        <taxon>Basidiomycota</taxon>
        <taxon>Agaricomycotina</taxon>
        <taxon>Agaricomycetes</taxon>
        <taxon>Russulales</taxon>
        <taxon>Bondarzewiaceae</taxon>
        <taxon>Heterobasidion</taxon>
        <taxon>Heterobasidion annosum species complex</taxon>
    </lineage>
</organism>
<dbReference type="InParanoid" id="W4JYQ4"/>
<dbReference type="RefSeq" id="XP_009549013.1">
    <property type="nucleotide sequence ID" value="XM_009550718.1"/>
</dbReference>
<dbReference type="OrthoDB" id="2998174at2759"/>
<comment type="similarity">
    <text evidence="1">Belongs to the trichodiene synthase family.</text>
</comment>
<evidence type="ECO:0000313" key="3">
    <source>
        <dbReference type="EMBL" id="ETW78697.1"/>
    </source>
</evidence>
<dbReference type="Gene3D" id="1.10.600.10">
    <property type="entry name" value="Farnesyl Diphosphate Synthase"/>
    <property type="match status" value="1"/>
</dbReference>
<dbReference type="Proteomes" id="UP000030671">
    <property type="component" value="Unassembled WGS sequence"/>
</dbReference>
<dbReference type="EMBL" id="KI925461">
    <property type="protein sequence ID" value="ETW78697.1"/>
    <property type="molecule type" value="Genomic_DNA"/>
</dbReference>
<dbReference type="GO" id="GO:0016838">
    <property type="term" value="F:carbon-oxygen lyase activity, acting on phosphates"/>
    <property type="evidence" value="ECO:0007669"/>
    <property type="project" value="InterPro"/>
</dbReference>
<keyword evidence="2" id="KW-0456">Lyase</keyword>
<dbReference type="AlphaFoldDB" id="W4JYQ4"/>
<dbReference type="Pfam" id="PF06330">
    <property type="entry name" value="TRI5"/>
    <property type="match status" value="1"/>
</dbReference>
<dbReference type="SUPFAM" id="SSF48576">
    <property type="entry name" value="Terpenoid synthases"/>
    <property type="match status" value="1"/>
</dbReference>
<dbReference type="eggNOG" id="ENOG502SQ3X">
    <property type="taxonomic scope" value="Eukaryota"/>
</dbReference>
<proteinExistence type="inferred from homology"/>
<dbReference type="InterPro" id="IPR008949">
    <property type="entry name" value="Isoprenoid_synthase_dom_sf"/>
</dbReference>
<dbReference type="InterPro" id="IPR024652">
    <property type="entry name" value="Trichodiene_synth"/>
</dbReference>
<gene>
    <name evidence="3" type="ORF">HETIRDRAFT_172256</name>
</gene>
<protein>
    <recommendedName>
        <fullName evidence="5">Terpene synthase</fullName>
    </recommendedName>
</protein>
<keyword evidence="4" id="KW-1185">Reference proteome</keyword>
<accession>W4JYQ4</accession>
<sequence length="338" mass="38419">MVWVKHGGYGPFVYKVIERLRTTMTVPPESLSSNALVPCASAESLSVNLAPILKSFLAGTAYEPPTATGTNEQLVAAMHAEMEARDIASSQLERLLRASADFVELSYPYYDFKEKKIVALYHWYMVYLDGLVSTDAEPLLAFQERFLRRQPQLDPVLDALSDVFIQLYDIFQPHCANLILSSSLEFLTGTAFEPQIKALTLDRTAKQFPWYLRELTGIAEGFSHLVFPMRLGINVLEYIKVIPEMCRWLNVSNDLLSFYKEELAGETATYVCLRALVENKDAIQVLAEVKDELLSSQEIIHATLVACPAALRTWKSFEQGYIFWHLSQDRYKLRDLDL</sequence>
<dbReference type="HOGENOM" id="CLU_052212_0_2_1"/>
<reference evidence="3 4" key="1">
    <citation type="journal article" date="2012" name="New Phytol.">
        <title>Insight into trade-off between wood decay and parasitism from the genome of a fungal forest pathogen.</title>
        <authorList>
            <person name="Olson A."/>
            <person name="Aerts A."/>
            <person name="Asiegbu F."/>
            <person name="Belbahri L."/>
            <person name="Bouzid O."/>
            <person name="Broberg A."/>
            <person name="Canback B."/>
            <person name="Coutinho P.M."/>
            <person name="Cullen D."/>
            <person name="Dalman K."/>
            <person name="Deflorio G."/>
            <person name="van Diepen L.T."/>
            <person name="Dunand C."/>
            <person name="Duplessis S."/>
            <person name="Durling M."/>
            <person name="Gonthier P."/>
            <person name="Grimwood J."/>
            <person name="Fossdal C.G."/>
            <person name="Hansson D."/>
            <person name="Henrissat B."/>
            <person name="Hietala A."/>
            <person name="Himmelstrand K."/>
            <person name="Hoffmeister D."/>
            <person name="Hogberg N."/>
            <person name="James T.Y."/>
            <person name="Karlsson M."/>
            <person name="Kohler A."/>
            <person name="Kues U."/>
            <person name="Lee Y.H."/>
            <person name="Lin Y.C."/>
            <person name="Lind M."/>
            <person name="Lindquist E."/>
            <person name="Lombard V."/>
            <person name="Lucas S."/>
            <person name="Lunden K."/>
            <person name="Morin E."/>
            <person name="Murat C."/>
            <person name="Park J."/>
            <person name="Raffaello T."/>
            <person name="Rouze P."/>
            <person name="Salamov A."/>
            <person name="Schmutz J."/>
            <person name="Solheim H."/>
            <person name="Stahlberg J."/>
            <person name="Velez H."/>
            <person name="de Vries R.P."/>
            <person name="Wiebenga A."/>
            <person name="Woodward S."/>
            <person name="Yakovlev I."/>
            <person name="Garbelotto M."/>
            <person name="Martin F."/>
            <person name="Grigoriev I.V."/>
            <person name="Stenlid J."/>
        </authorList>
    </citation>
    <scope>NUCLEOTIDE SEQUENCE [LARGE SCALE GENOMIC DNA]</scope>
    <source>
        <strain evidence="3 4">TC 32-1</strain>
    </source>
</reference>
<dbReference type="GeneID" id="20668392"/>
<name>W4JYQ4_HETIT</name>
<evidence type="ECO:0000313" key="4">
    <source>
        <dbReference type="Proteomes" id="UP000030671"/>
    </source>
</evidence>
<evidence type="ECO:0000256" key="1">
    <source>
        <dbReference type="ARBA" id="ARBA00007946"/>
    </source>
</evidence>
<dbReference type="KEGG" id="hir:HETIRDRAFT_172256"/>
<evidence type="ECO:0000256" key="2">
    <source>
        <dbReference type="ARBA" id="ARBA00023239"/>
    </source>
</evidence>